<dbReference type="InterPro" id="IPR056125">
    <property type="entry name" value="DUF7708"/>
</dbReference>
<dbReference type="Pfam" id="PF24809">
    <property type="entry name" value="DUF7708"/>
    <property type="match status" value="1"/>
</dbReference>
<dbReference type="GeneID" id="89936733"/>
<dbReference type="Proteomes" id="UP001302812">
    <property type="component" value="Unassembled WGS sequence"/>
</dbReference>
<evidence type="ECO:0000313" key="4">
    <source>
        <dbReference type="Proteomes" id="UP001302812"/>
    </source>
</evidence>
<reference evidence="3" key="2">
    <citation type="submission" date="2023-05" db="EMBL/GenBank/DDBJ databases">
        <authorList>
            <consortium name="Lawrence Berkeley National Laboratory"/>
            <person name="Steindorff A."/>
            <person name="Hensen N."/>
            <person name="Bonometti L."/>
            <person name="Westerberg I."/>
            <person name="Brannstrom I.O."/>
            <person name="Guillou S."/>
            <person name="Cros-Aarteil S."/>
            <person name="Calhoun S."/>
            <person name="Haridas S."/>
            <person name="Kuo A."/>
            <person name="Mondo S."/>
            <person name="Pangilinan J."/>
            <person name="Riley R."/>
            <person name="Labutti K."/>
            <person name="Andreopoulos B."/>
            <person name="Lipzen A."/>
            <person name="Chen C."/>
            <person name="Yanf M."/>
            <person name="Daum C."/>
            <person name="Ng V."/>
            <person name="Clum A."/>
            <person name="Ohm R."/>
            <person name="Martin F."/>
            <person name="Silar P."/>
            <person name="Natvig D."/>
            <person name="Lalanne C."/>
            <person name="Gautier V."/>
            <person name="Ament-Velasquez S.L."/>
            <person name="Kruys A."/>
            <person name="Hutchinson M.I."/>
            <person name="Powell A.J."/>
            <person name="Barry K."/>
            <person name="Miller A.N."/>
            <person name="Grigoriev I.V."/>
            <person name="Debuchy R."/>
            <person name="Gladieux P."/>
            <person name="Thoren M.H."/>
            <person name="Johannesson H."/>
        </authorList>
    </citation>
    <scope>NUCLEOTIDE SEQUENCE</scope>
    <source>
        <strain evidence="3">CBS 508.74</strain>
    </source>
</reference>
<feature type="region of interest" description="Disordered" evidence="1">
    <location>
        <begin position="388"/>
        <end position="408"/>
    </location>
</feature>
<comment type="caution">
    <text evidence="3">The sequence shown here is derived from an EMBL/GenBank/DDBJ whole genome shotgun (WGS) entry which is preliminary data.</text>
</comment>
<feature type="domain" description="DUF7708" evidence="2">
    <location>
        <begin position="142"/>
        <end position="283"/>
    </location>
</feature>
<proteinExistence type="predicted"/>
<organism evidence="3 4">
    <name type="scientific">Canariomyces notabilis</name>
    <dbReference type="NCBI Taxonomy" id="2074819"/>
    <lineage>
        <taxon>Eukaryota</taxon>
        <taxon>Fungi</taxon>
        <taxon>Dikarya</taxon>
        <taxon>Ascomycota</taxon>
        <taxon>Pezizomycotina</taxon>
        <taxon>Sordariomycetes</taxon>
        <taxon>Sordariomycetidae</taxon>
        <taxon>Sordariales</taxon>
        <taxon>Chaetomiaceae</taxon>
        <taxon>Canariomyces</taxon>
    </lineage>
</organism>
<gene>
    <name evidence="3" type="ORF">N656DRAFT_728893</name>
</gene>
<keyword evidence="4" id="KW-1185">Reference proteome</keyword>
<reference evidence="3" key="1">
    <citation type="journal article" date="2023" name="Mol. Phylogenet. Evol.">
        <title>Genome-scale phylogeny and comparative genomics of the fungal order Sordariales.</title>
        <authorList>
            <person name="Hensen N."/>
            <person name="Bonometti L."/>
            <person name="Westerberg I."/>
            <person name="Brannstrom I.O."/>
            <person name="Guillou S."/>
            <person name="Cros-Aarteil S."/>
            <person name="Calhoun S."/>
            <person name="Haridas S."/>
            <person name="Kuo A."/>
            <person name="Mondo S."/>
            <person name="Pangilinan J."/>
            <person name="Riley R."/>
            <person name="LaButti K."/>
            <person name="Andreopoulos B."/>
            <person name="Lipzen A."/>
            <person name="Chen C."/>
            <person name="Yan M."/>
            <person name="Daum C."/>
            <person name="Ng V."/>
            <person name="Clum A."/>
            <person name="Steindorff A."/>
            <person name="Ohm R.A."/>
            <person name="Martin F."/>
            <person name="Silar P."/>
            <person name="Natvig D.O."/>
            <person name="Lalanne C."/>
            <person name="Gautier V."/>
            <person name="Ament-Velasquez S.L."/>
            <person name="Kruys A."/>
            <person name="Hutchinson M.I."/>
            <person name="Powell A.J."/>
            <person name="Barry K."/>
            <person name="Miller A.N."/>
            <person name="Grigoriev I.V."/>
            <person name="Debuchy R."/>
            <person name="Gladieux P."/>
            <person name="Hiltunen Thoren M."/>
            <person name="Johannesson H."/>
        </authorList>
    </citation>
    <scope>NUCLEOTIDE SEQUENCE</scope>
    <source>
        <strain evidence="3">CBS 508.74</strain>
    </source>
</reference>
<dbReference type="AlphaFoldDB" id="A0AAN6TGC0"/>
<name>A0AAN6TGC0_9PEZI</name>
<accession>A0AAN6TGC0</accession>
<evidence type="ECO:0000256" key="1">
    <source>
        <dbReference type="SAM" id="MobiDB-lite"/>
    </source>
</evidence>
<dbReference type="EMBL" id="MU853338">
    <property type="protein sequence ID" value="KAK4113656.1"/>
    <property type="molecule type" value="Genomic_DNA"/>
</dbReference>
<dbReference type="RefSeq" id="XP_064671226.1">
    <property type="nucleotide sequence ID" value="XM_064812608.1"/>
</dbReference>
<protein>
    <recommendedName>
        <fullName evidence="2">DUF7708 domain-containing protein</fullName>
    </recommendedName>
</protein>
<sequence>MDPAIERPRHFWSNSPSSASSVQAVAGQVAVFHSSFDAVGGAAHVSLDGLISQAAVRPVLWDVAVRRFASPSYHGTNRHQLVARMDSARRAYAKAFVAIQKSVKDVDAAAILSHSSESDVAQLALELFDQPTSTADDKGRVSQFIDLIHHYHGVFDVLSQAGDFGYLPVIWGGVKLLLMFAKNKRELLSKVTDMLIEIGWSLSRIEVYAALFPTARMVELISMLYAAVADFLQDVVLHFAHKSTVRKVLSSFVRPFEERFGRAMDRISRLVRCIESDALALHALQTRSMAQRQMVDAALHHHHVQATLSSLPLPPHPLGPRSPSTPSPSNIFPDLFHQIRHLLFHNFPSQATYHESLAATYSVTARAWEKWFAVEQRYLPSSAVAAVSLDDPDRNGNKDNNNNRSTVGKARLSHGLCDAPDYQHALQWAAQQRRLTPHIPSAYLIWAQGMTVHTALASLIFQVLQQRPGVVAEHNLDMDTFKRAASSVKRLWDLFVYLMKVLGGSLIYISIGSAGPDEFALVEKFVNTVRNWEGPPIWVTLIHPYHDGFVGMEEATDLDGLYDVHPSLCVTDALHHVLMLELDIHQVDSTIQTVLWEAVWRETRYASVGVSLTLVVDAIQRSAEELSRQQQELRHEARGPVLGDTERELWVAAVQEWINDPVASNELRELVQRHLDIVDLALPHDIRAAINRHLKRLVLVRIDEDKASSFASRSMTQIQRSRVWERMKEAIRPAAEVMFCGTILDVVADTLDSYATMPCQTEGQAGLVVMKLMNERFGRDGTWNLSMSLDEQLMVQGIMRAIIAGFEDTLDALSEPEGVEEGSDYI</sequence>
<evidence type="ECO:0000259" key="2">
    <source>
        <dbReference type="Pfam" id="PF24809"/>
    </source>
</evidence>
<evidence type="ECO:0000313" key="3">
    <source>
        <dbReference type="EMBL" id="KAK4113656.1"/>
    </source>
</evidence>